<accession>A0A436ZQ16</accession>
<keyword evidence="2" id="KW-1185">Reference proteome</keyword>
<evidence type="ECO:0000313" key="2">
    <source>
        <dbReference type="Proteomes" id="UP000283090"/>
    </source>
</evidence>
<reference evidence="1 2" key="1">
    <citation type="submission" date="2019-01" db="EMBL/GenBank/DDBJ databases">
        <title>Intercellular communication is required for trap formation in the nematode-trapping fungus Duddingtonia flagrans.</title>
        <authorList>
            <person name="Youssar L."/>
            <person name="Wernet V."/>
            <person name="Hensel N."/>
            <person name="Hildebrandt H.-G."/>
            <person name="Fischer R."/>
        </authorList>
    </citation>
    <scope>NUCLEOTIDE SEQUENCE [LARGE SCALE GENOMIC DNA]</scope>
    <source>
        <strain evidence="1 2">CBS H-5679</strain>
    </source>
</reference>
<dbReference type="EMBL" id="SAEB01000012">
    <property type="protein sequence ID" value="RVD80997.1"/>
    <property type="molecule type" value="Genomic_DNA"/>
</dbReference>
<dbReference type="AlphaFoldDB" id="A0A436ZQ16"/>
<dbReference type="GeneID" id="93591190"/>
<dbReference type="Proteomes" id="UP000283090">
    <property type="component" value="Unassembled WGS sequence"/>
</dbReference>
<sequence>MSSYADKSFSIVQDSGERPLPDVWDGKIFFPPVGEVFPPEIRGTANSFRDADLEAARRGYITLNKKDYEITYESLNNLELFGFNVDGLRSALRHVRREELEAELADNDRR</sequence>
<protein>
    <submittedName>
        <fullName evidence="1">Uncharacterized protein</fullName>
    </submittedName>
</protein>
<dbReference type="RefSeq" id="XP_067486541.1">
    <property type="nucleotide sequence ID" value="XM_067638675.1"/>
</dbReference>
<gene>
    <name evidence="1" type="ORF">DFL_008879</name>
</gene>
<name>A0A436ZQ16_ARTFL</name>
<organism evidence="1 2">
    <name type="scientific">Arthrobotrys flagrans</name>
    <name type="common">Nematode-trapping fungus</name>
    <name type="synonym">Trichothecium flagrans</name>
    <dbReference type="NCBI Taxonomy" id="97331"/>
    <lineage>
        <taxon>Eukaryota</taxon>
        <taxon>Fungi</taxon>
        <taxon>Dikarya</taxon>
        <taxon>Ascomycota</taxon>
        <taxon>Pezizomycotina</taxon>
        <taxon>Orbiliomycetes</taxon>
        <taxon>Orbiliales</taxon>
        <taxon>Orbiliaceae</taxon>
        <taxon>Arthrobotrys</taxon>
    </lineage>
</organism>
<proteinExistence type="predicted"/>
<evidence type="ECO:0000313" key="1">
    <source>
        <dbReference type="EMBL" id="RVD80997.1"/>
    </source>
</evidence>
<dbReference type="VEuPathDB" id="FungiDB:DFL_008879"/>
<comment type="caution">
    <text evidence="1">The sequence shown here is derived from an EMBL/GenBank/DDBJ whole genome shotgun (WGS) entry which is preliminary data.</text>
</comment>